<dbReference type="SMART" id="SM00369">
    <property type="entry name" value="LRR_TYP"/>
    <property type="match status" value="3"/>
</dbReference>
<dbReference type="InterPro" id="IPR055414">
    <property type="entry name" value="LRR_R13L4/SHOC2-like"/>
</dbReference>
<dbReference type="PANTHER" id="PTHR48051:SF35">
    <property type="entry name" value="LEUCINE-RICH REPEAT-CONTAINING PROTEIN 27"/>
    <property type="match status" value="1"/>
</dbReference>
<evidence type="ECO:0000256" key="3">
    <source>
        <dbReference type="SAM" id="MobiDB-lite"/>
    </source>
</evidence>
<evidence type="ECO:0000256" key="2">
    <source>
        <dbReference type="ARBA" id="ARBA00022737"/>
    </source>
</evidence>
<sequence length="379" mass="41776">MATKKTTSRRASPTKKAPPPTPAGLATQWTELEAQLREALGPRTSGQYPTELEPLSMTFEHTPDLGALLPDDYQRFVDELGYRWVNTGKKGLAFLPPRWRMGASQGMGEPGRQWTTVREEREAGRHDYRFVMFASEDLNDVNGYCFGKSAQGDALVVWSVEDSLPTLELGPFTAWLAKKLAALGKQAATVRKVRDDALGEPLGLLMDSYGEAAAQAREQGAAALLAGHPRNTKHLFLHSATLRVLPDLVGEFTELESLSATGVKLTRLSGELGRLTKLKNLNLSRNPELTSLPAELAHLQSLESLALDGTGLSELPETLLQLPKLRYLDLKATPLTSLPDWIGRMPALKQLVLRQTRVRTEQIEALKQARPELKVELSD</sequence>
<dbReference type="Proteomes" id="UP001207654">
    <property type="component" value="Unassembled WGS sequence"/>
</dbReference>
<name>A0ABT4A540_9BACT</name>
<comment type="caution">
    <text evidence="5">The sequence shown here is derived from an EMBL/GenBank/DDBJ whole genome shotgun (WGS) entry which is preliminary data.</text>
</comment>
<keyword evidence="6" id="KW-1185">Reference proteome</keyword>
<reference evidence="5 6" key="1">
    <citation type="submission" date="2022-11" db="EMBL/GenBank/DDBJ databases">
        <title>Minimal conservation of predation-associated metabolite biosynthetic gene clusters underscores biosynthetic potential of Myxococcota including descriptions for ten novel species: Archangium lansinium sp. nov., Myxococcus landrumus sp. nov., Nannocystis bai.</title>
        <authorList>
            <person name="Ahearne A."/>
            <person name="Stevens C."/>
            <person name="Phillips K."/>
        </authorList>
    </citation>
    <scope>NUCLEOTIDE SEQUENCE [LARGE SCALE GENOMIC DNA]</scope>
    <source>
        <strain evidence="5 6">MIWBW</strain>
    </source>
</reference>
<evidence type="ECO:0000313" key="6">
    <source>
        <dbReference type="Proteomes" id="UP001207654"/>
    </source>
</evidence>
<protein>
    <submittedName>
        <fullName evidence="5">Leucine-rich repeat domain-containing protein</fullName>
    </submittedName>
</protein>
<dbReference type="InterPro" id="IPR050216">
    <property type="entry name" value="LRR_domain-containing"/>
</dbReference>
<evidence type="ECO:0000256" key="1">
    <source>
        <dbReference type="ARBA" id="ARBA00022614"/>
    </source>
</evidence>
<organism evidence="5 6">
    <name type="scientific">Archangium lansingense</name>
    <dbReference type="NCBI Taxonomy" id="2995310"/>
    <lineage>
        <taxon>Bacteria</taxon>
        <taxon>Pseudomonadati</taxon>
        <taxon>Myxococcota</taxon>
        <taxon>Myxococcia</taxon>
        <taxon>Myxococcales</taxon>
        <taxon>Cystobacterineae</taxon>
        <taxon>Archangiaceae</taxon>
        <taxon>Archangium</taxon>
    </lineage>
</organism>
<dbReference type="PANTHER" id="PTHR48051">
    <property type="match status" value="1"/>
</dbReference>
<dbReference type="InterPro" id="IPR003591">
    <property type="entry name" value="Leu-rich_rpt_typical-subtyp"/>
</dbReference>
<dbReference type="EMBL" id="JAPNKA010000001">
    <property type="protein sequence ID" value="MCY1076369.1"/>
    <property type="molecule type" value="Genomic_DNA"/>
</dbReference>
<evidence type="ECO:0000259" key="4">
    <source>
        <dbReference type="Pfam" id="PF23598"/>
    </source>
</evidence>
<accession>A0ABT4A540</accession>
<gene>
    <name evidence="5" type="ORF">OV287_17990</name>
</gene>
<proteinExistence type="predicted"/>
<dbReference type="Gene3D" id="3.80.10.10">
    <property type="entry name" value="Ribonuclease Inhibitor"/>
    <property type="match status" value="1"/>
</dbReference>
<dbReference type="SUPFAM" id="SSF52047">
    <property type="entry name" value="RNI-like"/>
    <property type="match status" value="1"/>
</dbReference>
<dbReference type="InterPro" id="IPR032675">
    <property type="entry name" value="LRR_dom_sf"/>
</dbReference>
<dbReference type="Pfam" id="PF23598">
    <property type="entry name" value="LRR_14"/>
    <property type="match status" value="1"/>
</dbReference>
<dbReference type="RefSeq" id="WP_267535261.1">
    <property type="nucleotide sequence ID" value="NZ_JAPNKA010000001.1"/>
</dbReference>
<keyword evidence="2" id="KW-0677">Repeat</keyword>
<feature type="region of interest" description="Disordered" evidence="3">
    <location>
        <begin position="1"/>
        <end position="25"/>
    </location>
</feature>
<keyword evidence="1" id="KW-0433">Leucine-rich repeat</keyword>
<feature type="domain" description="Disease resistance R13L4/SHOC-2-like LRR" evidence="4">
    <location>
        <begin position="271"/>
        <end position="366"/>
    </location>
</feature>
<evidence type="ECO:0000313" key="5">
    <source>
        <dbReference type="EMBL" id="MCY1076369.1"/>
    </source>
</evidence>